<evidence type="ECO:0000259" key="2">
    <source>
        <dbReference type="Pfam" id="PF11976"/>
    </source>
</evidence>
<feature type="compositionally biased region" description="Basic and acidic residues" evidence="1">
    <location>
        <begin position="113"/>
        <end position="122"/>
    </location>
</feature>
<feature type="compositionally biased region" description="Polar residues" evidence="1">
    <location>
        <begin position="173"/>
        <end position="188"/>
    </location>
</feature>
<feature type="compositionally biased region" description="Polar residues" evidence="1">
    <location>
        <begin position="220"/>
        <end position="235"/>
    </location>
</feature>
<feature type="region of interest" description="Disordered" evidence="1">
    <location>
        <begin position="1"/>
        <end position="243"/>
    </location>
</feature>
<dbReference type="Pfam" id="PF11976">
    <property type="entry name" value="Rad60-SLD"/>
    <property type="match status" value="1"/>
</dbReference>
<sequence length="452" mass="50248">MNGDGAPVNGGAAKPKRSIFKKPSWAKKDRNQEDEDGDMFSNRGKIFSDVMAEQERERKAKLAAQKAAKRERTHSREPKRRRVSQDRTDSSDDVTIRVMPDVDTGNGNASPDVPEKDTETSKNELLAASSKSPSVSLPARYNTAAQSPTSSRETPIIIDLGDSDSDDDPAGTTPVQSTPQPRATSPADSLSDHEPDPEMREMIRHARRRRKERELASSRSTQDSAKVETHSSTLAPSGGPPDPVLQLLITSRIPNSKPLMVARKLSQPLKPVRLAWCAKQGFSDEMTDSVFLSFRNTIHLYDFNTCRSLGLEVSDDGKVVSRGSTNAFSDCEGRVELEAVTQEIFEENQAAAKRKFEAEPEPEAVDQARENSKAKQMKLIVKSKEYSDYKLYVNPDTTFARICRAFAKQNDIPPDKRESIYAAFDGDRLDPEAVMQSLEEFESGDAIEIYFE</sequence>
<dbReference type="EMBL" id="ML978744">
    <property type="protein sequence ID" value="KAF2084239.1"/>
    <property type="molecule type" value="Genomic_DNA"/>
</dbReference>
<dbReference type="Proteomes" id="UP000799776">
    <property type="component" value="Unassembled WGS sequence"/>
</dbReference>
<accession>A0A9P4LUK3</accession>
<reference evidence="3" key="1">
    <citation type="journal article" date="2020" name="Stud. Mycol.">
        <title>101 Dothideomycetes genomes: a test case for predicting lifestyles and emergence of pathogens.</title>
        <authorList>
            <person name="Haridas S."/>
            <person name="Albert R."/>
            <person name="Binder M."/>
            <person name="Bloem J."/>
            <person name="Labutti K."/>
            <person name="Salamov A."/>
            <person name="Andreopoulos B."/>
            <person name="Baker S."/>
            <person name="Barry K."/>
            <person name="Bills G."/>
            <person name="Bluhm B."/>
            <person name="Cannon C."/>
            <person name="Castanera R."/>
            <person name="Culley D."/>
            <person name="Daum C."/>
            <person name="Ezra D."/>
            <person name="Gonzalez J."/>
            <person name="Henrissat B."/>
            <person name="Kuo A."/>
            <person name="Liang C."/>
            <person name="Lipzen A."/>
            <person name="Lutzoni F."/>
            <person name="Magnuson J."/>
            <person name="Mondo S."/>
            <person name="Nolan M."/>
            <person name="Ohm R."/>
            <person name="Pangilinan J."/>
            <person name="Park H.-J."/>
            <person name="Ramirez L."/>
            <person name="Alfaro M."/>
            <person name="Sun H."/>
            <person name="Tritt A."/>
            <person name="Yoshinaga Y."/>
            <person name="Zwiers L.-H."/>
            <person name="Turgeon B."/>
            <person name="Goodwin S."/>
            <person name="Spatafora J."/>
            <person name="Crous P."/>
            <person name="Grigoriev I."/>
        </authorList>
    </citation>
    <scope>NUCLEOTIDE SEQUENCE</scope>
    <source>
        <strain evidence="3">CBS 121410</strain>
    </source>
</reference>
<feature type="compositionally biased region" description="Basic and acidic residues" evidence="1">
    <location>
        <begin position="190"/>
        <end position="204"/>
    </location>
</feature>
<dbReference type="OrthoDB" id="3365399at2759"/>
<feature type="compositionally biased region" description="Polar residues" evidence="1">
    <location>
        <begin position="143"/>
        <end position="153"/>
    </location>
</feature>
<dbReference type="SUPFAM" id="SSF54236">
    <property type="entry name" value="Ubiquitin-like"/>
    <property type="match status" value="1"/>
</dbReference>
<dbReference type="Gene3D" id="3.10.20.90">
    <property type="entry name" value="Phosphatidylinositol 3-kinase Catalytic Subunit, Chain A, domain 1"/>
    <property type="match status" value="1"/>
</dbReference>
<name>A0A9P4LUK3_9PEZI</name>
<organism evidence="3 4">
    <name type="scientific">Saccharata proteae CBS 121410</name>
    <dbReference type="NCBI Taxonomy" id="1314787"/>
    <lineage>
        <taxon>Eukaryota</taxon>
        <taxon>Fungi</taxon>
        <taxon>Dikarya</taxon>
        <taxon>Ascomycota</taxon>
        <taxon>Pezizomycotina</taxon>
        <taxon>Dothideomycetes</taxon>
        <taxon>Dothideomycetes incertae sedis</taxon>
        <taxon>Botryosphaeriales</taxon>
        <taxon>Saccharataceae</taxon>
        <taxon>Saccharata</taxon>
    </lineage>
</organism>
<protein>
    <recommendedName>
        <fullName evidence="2">Rad60/SUMO-like domain-containing protein</fullName>
    </recommendedName>
</protein>
<dbReference type="InterPro" id="IPR029071">
    <property type="entry name" value="Ubiquitin-like_domsf"/>
</dbReference>
<gene>
    <name evidence="3" type="ORF">K490DRAFT_69021</name>
</gene>
<evidence type="ECO:0000256" key="1">
    <source>
        <dbReference type="SAM" id="MobiDB-lite"/>
    </source>
</evidence>
<evidence type="ECO:0000313" key="4">
    <source>
        <dbReference type="Proteomes" id="UP000799776"/>
    </source>
</evidence>
<comment type="caution">
    <text evidence="3">The sequence shown here is derived from an EMBL/GenBank/DDBJ whole genome shotgun (WGS) entry which is preliminary data.</text>
</comment>
<dbReference type="InterPro" id="IPR022617">
    <property type="entry name" value="Rad60/SUMO-like_dom"/>
</dbReference>
<dbReference type="AlphaFoldDB" id="A0A9P4LUK3"/>
<feature type="domain" description="Rad60/SUMO-like" evidence="2">
    <location>
        <begin position="377"/>
        <end position="450"/>
    </location>
</feature>
<evidence type="ECO:0000313" key="3">
    <source>
        <dbReference type="EMBL" id="KAF2084239.1"/>
    </source>
</evidence>
<proteinExistence type="predicted"/>
<keyword evidence="4" id="KW-1185">Reference proteome</keyword>